<accession>A0A2M8Q9C9</accession>
<sequence length="98" mass="10412">MIRVVLPHHLRTLANVGKEIELEVSEPVTLAAVLDALEAAHPMLRGTIRNRNTGRRRSLIRFFACGQDLSHESPDAPLPAAVASGAEPLLIVGAMAGG</sequence>
<dbReference type="Gene3D" id="3.10.20.30">
    <property type="match status" value="1"/>
</dbReference>
<dbReference type="CDD" id="cd17040">
    <property type="entry name" value="Ubl_MoaD_like"/>
    <property type="match status" value="1"/>
</dbReference>
<evidence type="ECO:0008006" key="3">
    <source>
        <dbReference type="Google" id="ProtNLM"/>
    </source>
</evidence>
<dbReference type="EMBL" id="PGTN01000230">
    <property type="protein sequence ID" value="PJF46402.1"/>
    <property type="molecule type" value="Genomic_DNA"/>
</dbReference>
<dbReference type="InterPro" id="IPR012675">
    <property type="entry name" value="Beta-grasp_dom_sf"/>
</dbReference>
<evidence type="ECO:0000313" key="2">
    <source>
        <dbReference type="Proteomes" id="UP000230790"/>
    </source>
</evidence>
<gene>
    <name evidence="1" type="ORF">CUN48_13980</name>
</gene>
<dbReference type="Proteomes" id="UP000230790">
    <property type="component" value="Unassembled WGS sequence"/>
</dbReference>
<organism evidence="1 2">
    <name type="scientific">Candidatus Thermofonsia Clade 3 bacterium</name>
    <dbReference type="NCBI Taxonomy" id="2364212"/>
    <lineage>
        <taxon>Bacteria</taxon>
        <taxon>Bacillati</taxon>
        <taxon>Chloroflexota</taxon>
        <taxon>Candidatus Thermofontia</taxon>
        <taxon>Candidatus Thermofonsia Clade 3</taxon>
    </lineage>
</organism>
<reference evidence="1 2" key="1">
    <citation type="submission" date="2017-11" db="EMBL/GenBank/DDBJ databases">
        <title>Evolution of Phototrophy in the Chloroflexi Phylum Driven by Horizontal Gene Transfer.</title>
        <authorList>
            <person name="Ward L.M."/>
            <person name="Hemp J."/>
            <person name="Shih P.M."/>
            <person name="Mcglynn S.E."/>
            <person name="Fischer W."/>
        </authorList>
    </citation>
    <scope>NUCLEOTIDE SEQUENCE [LARGE SCALE GENOMIC DNA]</scope>
    <source>
        <strain evidence="1">JP3_7</strain>
    </source>
</reference>
<dbReference type="AlphaFoldDB" id="A0A2M8Q9C9"/>
<evidence type="ECO:0000313" key="1">
    <source>
        <dbReference type="EMBL" id="PJF46402.1"/>
    </source>
</evidence>
<proteinExistence type="predicted"/>
<comment type="caution">
    <text evidence="1">The sequence shown here is derived from an EMBL/GenBank/DDBJ whole genome shotgun (WGS) entry which is preliminary data.</text>
</comment>
<protein>
    <recommendedName>
        <fullName evidence="3">MoaD/ThiS family protein</fullName>
    </recommendedName>
</protein>
<name>A0A2M8Q9C9_9CHLR</name>